<keyword evidence="6 11" id="KW-0472">Membrane</keyword>
<feature type="transmembrane region" description="Helical" evidence="11">
    <location>
        <begin position="245"/>
        <end position="264"/>
    </location>
</feature>
<dbReference type="InterPro" id="IPR036259">
    <property type="entry name" value="MFS_trans_sf"/>
</dbReference>
<evidence type="ECO:0000256" key="5">
    <source>
        <dbReference type="ARBA" id="ARBA00022989"/>
    </source>
</evidence>
<sequence length="665" mass="70597">MAPLADEDGSQSVVNSEVDSKVGGGIADNRVNDEGADAASTATSSVSTKRNDADMYPEKAIETPEDNTTSDKDDNPPATSPTPADPEPAPEPGPDSVPAPGDDSQSPPPSPEETRTRLQTTLIIAALASALFLAALDVTIVTVAIPTIAEQFNSTAGYTWIGSAYLLANAAAAPVWGKISDIWGRKPILLCAVAVFWVGSLLSAVSVSMGMLIASRAIQGIGGGGIVILVNICISDLFSMRRRGVYFGVMGMVWALAGGVGPIVGGVFTDKVTWRWCFYVNLPISGVGMLILTFVLKLQNPRTPIRAGLAAVDWLGVVTVVAGTLMFLLGLEFGGVTFPWASATVVCLIVFGVLTSGLFVLVEWKFAKYPIIPMRLFKVRSNVASLAVSACHGFVFISASYYLPLYFQAVLGASPLLSGVYILPFSISLAVVSSATGIFIRKTGKYLPCIIFGMTVMTLGYGLFIDLEPTANWAKIIIFQLIAGIGVGPNFQSPLISLQTTVAPRDIASATATFGFVRQLATSVSVVIGGVVFQNQMQKQYPRLLAELGPDTANLLTGGNAGASVGLVAKIPGHAGEVARAAYWTSLRTMYIMYAAFAGFGLCISLFITSRKLSKQHEETKTGLEAMKEERAARKLERAASDEEKAARKLEKREADERKKAERAK</sequence>
<evidence type="ECO:0000313" key="13">
    <source>
        <dbReference type="EMBL" id="KAJ9151645.1"/>
    </source>
</evidence>
<evidence type="ECO:0000256" key="4">
    <source>
        <dbReference type="ARBA" id="ARBA00022692"/>
    </source>
</evidence>
<feature type="compositionally biased region" description="Low complexity" evidence="10">
    <location>
        <begin position="37"/>
        <end position="48"/>
    </location>
</feature>
<feature type="transmembrane region" description="Helical" evidence="11">
    <location>
        <begin position="416"/>
        <end position="439"/>
    </location>
</feature>
<evidence type="ECO:0000259" key="12">
    <source>
        <dbReference type="PROSITE" id="PS50850"/>
    </source>
</evidence>
<feature type="compositionally biased region" description="Pro residues" evidence="10">
    <location>
        <begin position="78"/>
        <end position="97"/>
    </location>
</feature>
<feature type="transmembrane region" description="Helical" evidence="11">
    <location>
        <begin position="122"/>
        <end position="145"/>
    </location>
</feature>
<dbReference type="PROSITE" id="PS50850">
    <property type="entry name" value="MFS"/>
    <property type="match status" value="1"/>
</dbReference>
<gene>
    <name evidence="13" type="ORF">NKR19_g4751</name>
</gene>
<feature type="transmembrane region" description="Helical" evidence="11">
    <location>
        <begin position="188"/>
        <end position="214"/>
    </location>
</feature>
<evidence type="ECO:0000256" key="8">
    <source>
        <dbReference type="ARBA" id="ARBA00069956"/>
    </source>
</evidence>
<dbReference type="FunFam" id="1.20.1250.20:FF:000196">
    <property type="entry name" value="MFS toxin efflux pump (AflT)"/>
    <property type="match status" value="1"/>
</dbReference>
<protein>
    <recommendedName>
        <fullName evidence="8">Efflux pump dotC</fullName>
    </recommendedName>
    <alternativeName>
        <fullName evidence="9">Dothistromin biosynthesis protein C</fullName>
    </alternativeName>
</protein>
<comment type="subcellular location">
    <subcellularLocation>
        <location evidence="1">Vacuole membrane</location>
        <topology evidence="1">Multi-pass membrane protein</topology>
    </subcellularLocation>
</comment>
<dbReference type="GO" id="GO:0005886">
    <property type="term" value="C:plasma membrane"/>
    <property type="evidence" value="ECO:0007669"/>
    <property type="project" value="TreeGrafter"/>
</dbReference>
<feature type="transmembrane region" description="Helical" evidence="11">
    <location>
        <begin position="471"/>
        <end position="491"/>
    </location>
</feature>
<comment type="caution">
    <text evidence="13">The sequence shown here is derived from an EMBL/GenBank/DDBJ whole genome shotgun (WGS) entry which is preliminary data.</text>
</comment>
<keyword evidence="14" id="KW-1185">Reference proteome</keyword>
<dbReference type="InterPro" id="IPR011701">
    <property type="entry name" value="MFS"/>
</dbReference>
<evidence type="ECO:0000256" key="2">
    <source>
        <dbReference type="ARBA" id="ARBA00007520"/>
    </source>
</evidence>
<evidence type="ECO:0000256" key="6">
    <source>
        <dbReference type="ARBA" id="ARBA00023136"/>
    </source>
</evidence>
<dbReference type="InterPro" id="IPR020846">
    <property type="entry name" value="MFS_dom"/>
</dbReference>
<evidence type="ECO:0000256" key="1">
    <source>
        <dbReference type="ARBA" id="ARBA00004128"/>
    </source>
</evidence>
<evidence type="ECO:0000256" key="7">
    <source>
        <dbReference type="ARBA" id="ARBA00057269"/>
    </source>
</evidence>
<evidence type="ECO:0000256" key="3">
    <source>
        <dbReference type="ARBA" id="ARBA00022448"/>
    </source>
</evidence>
<feature type="transmembrane region" description="Helical" evidence="11">
    <location>
        <begin position="157"/>
        <end position="176"/>
    </location>
</feature>
<feature type="transmembrane region" description="Helical" evidence="11">
    <location>
        <begin position="276"/>
        <end position="296"/>
    </location>
</feature>
<comment type="function">
    <text evidence="7">Efflux pump; part of the gene cluster that mediates the biosynthesis of dothistromin (DOTH), a polyketide toxin very similar in structure to the aflatoxin precursor, versicolorin B. One function of dotC may be to transport early-stage dothistromin biosynthetic intermediates from the cytoplasm into vacuoles, thereby affecting the rate of dothistromin production.</text>
</comment>
<proteinExistence type="inferred from homology"/>
<dbReference type="GO" id="GO:0022857">
    <property type="term" value="F:transmembrane transporter activity"/>
    <property type="evidence" value="ECO:0007669"/>
    <property type="project" value="InterPro"/>
</dbReference>
<keyword evidence="5 11" id="KW-1133">Transmembrane helix</keyword>
<comment type="similarity">
    <text evidence="2">Belongs to the major facilitator superfamily. TCR/Tet family.</text>
</comment>
<evidence type="ECO:0000256" key="9">
    <source>
        <dbReference type="ARBA" id="ARBA00083178"/>
    </source>
</evidence>
<dbReference type="Pfam" id="PF07690">
    <property type="entry name" value="MFS_1"/>
    <property type="match status" value="1"/>
</dbReference>
<feature type="transmembrane region" description="Helical" evidence="11">
    <location>
        <begin position="446"/>
        <end position="465"/>
    </location>
</feature>
<feature type="region of interest" description="Disordered" evidence="10">
    <location>
        <begin position="619"/>
        <end position="665"/>
    </location>
</feature>
<feature type="transmembrane region" description="Helical" evidence="11">
    <location>
        <begin position="220"/>
        <end position="238"/>
    </location>
</feature>
<dbReference type="PANTHER" id="PTHR23501:SF102">
    <property type="entry name" value="DRUG TRANSPORTER, PUTATIVE (AFU_ORTHOLOGUE AFUA_3G08530)-RELATED"/>
    <property type="match status" value="1"/>
</dbReference>
<organism evidence="13 14">
    <name type="scientific">Coniochaeta hoffmannii</name>
    <dbReference type="NCBI Taxonomy" id="91930"/>
    <lineage>
        <taxon>Eukaryota</taxon>
        <taxon>Fungi</taxon>
        <taxon>Dikarya</taxon>
        <taxon>Ascomycota</taxon>
        <taxon>Pezizomycotina</taxon>
        <taxon>Sordariomycetes</taxon>
        <taxon>Sordariomycetidae</taxon>
        <taxon>Coniochaetales</taxon>
        <taxon>Coniochaetaceae</taxon>
        <taxon>Coniochaeta</taxon>
    </lineage>
</organism>
<dbReference type="EMBL" id="JANBVN010000061">
    <property type="protein sequence ID" value="KAJ9151645.1"/>
    <property type="molecule type" value="Genomic_DNA"/>
</dbReference>
<feature type="transmembrane region" description="Helical" evidence="11">
    <location>
        <begin position="512"/>
        <end position="533"/>
    </location>
</feature>
<keyword evidence="4 11" id="KW-0812">Transmembrane</keyword>
<dbReference type="Gene3D" id="1.20.1250.20">
    <property type="entry name" value="MFS general substrate transporter like domains"/>
    <property type="match status" value="1"/>
</dbReference>
<reference evidence="13" key="1">
    <citation type="submission" date="2022-07" db="EMBL/GenBank/DDBJ databases">
        <title>Fungi with potential for degradation of polypropylene.</title>
        <authorList>
            <person name="Gostincar C."/>
        </authorList>
    </citation>
    <scope>NUCLEOTIDE SEQUENCE</scope>
    <source>
        <strain evidence="13">EXF-13287</strain>
    </source>
</reference>
<evidence type="ECO:0000256" key="10">
    <source>
        <dbReference type="SAM" id="MobiDB-lite"/>
    </source>
</evidence>
<dbReference type="CDD" id="cd17502">
    <property type="entry name" value="MFS_Azr1_MDR_like"/>
    <property type="match status" value="1"/>
</dbReference>
<dbReference type="AlphaFoldDB" id="A0AA38RP22"/>
<feature type="domain" description="Major facilitator superfamily (MFS) profile" evidence="12">
    <location>
        <begin position="123"/>
        <end position="613"/>
    </location>
</feature>
<dbReference type="GO" id="GO:0005774">
    <property type="term" value="C:vacuolar membrane"/>
    <property type="evidence" value="ECO:0007669"/>
    <property type="project" value="UniProtKB-SubCell"/>
</dbReference>
<feature type="compositionally biased region" description="Basic and acidic residues" evidence="10">
    <location>
        <begin position="49"/>
        <end position="62"/>
    </location>
</feature>
<feature type="transmembrane region" description="Helical" evidence="11">
    <location>
        <begin position="308"/>
        <end position="328"/>
    </location>
</feature>
<dbReference type="Gene3D" id="1.20.1720.10">
    <property type="entry name" value="Multidrug resistance protein D"/>
    <property type="match status" value="1"/>
</dbReference>
<feature type="transmembrane region" description="Helical" evidence="11">
    <location>
        <begin position="591"/>
        <end position="609"/>
    </location>
</feature>
<feature type="transmembrane region" description="Helical" evidence="11">
    <location>
        <begin position="383"/>
        <end position="404"/>
    </location>
</feature>
<dbReference type="PRINTS" id="PR01036">
    <property type="entry name" value="TCRTETB"/>
</dbReference>
<accession>A0AA38RP22</accession>
<dbReference type="PANTHER" id="PTHR23501">
    <property type="entry name" value="MAJOR FACILITATOR SUPERFAMILY"/>
    <property type="match status" value="1"/>
</dbReference>
<keyword evidence="3" id="KW-0813">Transport</keyword>
<dbReference type="Proteomes" id="UP001174691">
    <property type="component" value="Unassembled WGS sequence"/>
</dbReference>
<dbReference type="FunFam" id="1.20.1720.10:FF:000014">
    <property type="entry name" value="MFS drug transporter, putative"/>
    <property type="match status" value="1"/>
</dbReference>
<dbReference type="SUPFAM" id="SSF103473">
    <property type="entry name" value="MFS general substrate transporter"/>
    <property type="match status" value="1"/>
</dbReference>
<name>A0AA38RP22_9PEZI</name>
<evidence type="ECO:0000256" key="11">
    <source>
        <dbReference type="SAM" id="Phobius"/>
    </source>
</evidence>
<evidence type="ECO:0000313" key="14">
    <source>
        <dbReference type="Proteomes" id="UP001174691"/>
    </source>
</evidence>
<feature type="transmembrane region" description="Helical" evidence="11">
    <location>
        <begin position="340"/>
        <end position="362"/>
    </location>
</feature>
<feature type="region of interest" description="Disordered" evidence="10">
    <location>
        <begin position="1"/>
        <end position="115"/>
    </location>
</feature>